<evidence type="ECO:0000313" key="1">
    <source>
        <dbReference type="EMBL" id="MEQ2183437.1"/>
    </source>
</evidence>
<dbReference type="EMBL" id="JAHRIO010076043">
    <property type="protein sequence ID" value="MEQ2183437.1"/>
    <property type="molecule type" value="Genomic_DNA"/>
</dbReference>
<sequence>MLRVATTTKGGSTRCQQQFFFPVTVDGGFLITRQHILTRNMSNMSLSRCANCQWSRNAAEPNPEGYFSLWEPSKSVHSPPVKCIFEGGGSLSFLHAVPGGF</sequence>
<reference evidence="1 2" key="1">
    <citation type="submission" date="2021-06" db="EMBL/GenBank/DDBJ databases">
        <authorList>
            <person name="Palmer J.M."/>
        </authorList>
    </citation>
    <scope>NUCLEOTIDE SEQUENCE [LARGE SCALE GENOMIC DNA]</scope>
    <source>
        <strain evidence="1 2">GA_2019</strain>
        <tissue evidence="1">Muscle</tissue>
    </source>
</reference>
<evidence type="ECO:0000313" key="2">
    <source>
        <dbReference type="Proteomes" id="UP001476798"/>
    </source>
</evidence>
<dbReference type="Proteomes" id="UP001476798">
    <property type="component" value="Unassembled WGS sequence"/>
</dbReference>
<accession>A0ABV0PIW6</accession>
<comment type="caution">
    <text evidence="1">The sequence shown here is derived from an EMBL/GenBank/DDBJ whole genome shotgun (WGS) entry which is preliminary data.</text>
</comment>
<name>A0ABV0PIW6_9TELE</name>
<keyword evidence="2" id="KW-1185">Reference proteome</keyword>
<proteinExistence type="predicted"/>
<protein>
    <submittedName>
        <fullName evidence="1">Uncharacterized protein</fullName>
    </submittedName>
</protein>
<gene>
    <name evidence="1" type="ORF">GOODEAATRI_032479</name>
</gene>
<organism evidence="1 2">
    <name type="scientific">Goodea atripinnis</name>
    <dbReference type="NCBI Taxonomy" id="208336"/>
    <lineage>
        <taxon>Eukaryota</taxon>
        <taxon>Metazoa</taxon>
        <taxon>Chordata</taxon>
        <taxon>Craniata</taxon>
        <taxon>Vertebrata</taxon>
        <taxon>Euteleostomi</taxon>
        <taxon>Actinopterygii</taxon>
        <taxon>Neopterygii</taxon>
        <taxon>Teleostei</taxon>
        <taxon>Neoteleostei</taxon>
        <taxon>Acanthomorphata</taxon>
        <taxon>Ovalentaria</taxon>
        <taxon>Atherinomorphae</taxon>
        <taxon>Cyprinodontiformes</taxon>
        <taxon>Goodeidae</taxon>
        <taxon>Goodea</taxon>
    </lineage>
</organism>